<accession>A0A1J5HS09</accession>
<proteinExistence type="predicted"/>
<evidence type="ECO:0008006" key="3">
    <source>
        <dbReference type="Google" id="ProtNLM"/>
    </source>
</evidence>
<evidence type="ECO:0000313" key="2">
    <source>
        <dbReference type="Proteomes" id="UP000183758"/>
    </source>
</evidence>
<organism evidence="1 2">
    <name type="scientific">Candidatus Roizmanbacteria bacterium CG2_30_33_16</name>
    <dbReference type="NCBI Taxonomy" id="1805340"/>
    <lineage>
        <taxon>Bacteria</taxon>
        <taxon>Candidatus Roizmaniibacteriota</taxon>
    </lineage>
</organism>
<dbReference type="Proteomes" id="UP000183758">
    <property type="component" value="Unassembled WGS sequence"/>
</dbReference>
<comment type="caution">
    <text evidence="1">The sequence shown here is derived from an EMBL/GenBank/DDBJ whole genome shotgun (WGS) entry which is preliminary data.</text>
</comment>
<sequence>MKKFEWNEKKNDWLKKRRHISFEEVEFSLKEGGLVDNTRNPNGKKYPKQNIYIIEINKYAYIVPYVEDEDKIFFKTIIPSRKMTKIYKLKSKQTYENKRYETNKRRKANFKRC</sequence>
<dbReference type="AlphaFoldDB" id="A0A1J5HS09"/>
<dbReference type="EMBL" id="MNZM01000103">
    <property type="protein sequence ID" value="OIP82806.1"/>
    <property type="molecule type" value="Genomic_DNA"/>
</dbReference>
<protein>
    <recommendedName>
        <fullName evidence="3">Toxin</fullName>
    </recommendedName>
</protein>
<evidence type="ECO:0000313" key="1">
    <source>
        <dbReference type="EMBL" id="OIP82806.1"/>
    </source>
</evidence>
<reference evidence="1 2" key="1">
    <citation type="journal article" date="2016" name="Environ. Microbiol.">
        <title>Genomic resolution of a cold subsurface aquifer community provides metabolic insights for novel microbes adapted to high CO concentrations.</title>
        <authorList>
            <person name="Probst A.J."/>
            <person name="Castelle C.J."/>
            <person name="Singh A."/>
            <person name="Brown C.T."/>
            <person name="Anantharaman K."/>
            <person name="Sharon I."/>
            <person name="Hug L.A."/>
            <person name="Burstein D."/>
            <person name="Emerson J.B."/>
            <person name="Thomas B.C."/>
            <person name="Banfield J.F."/>
        </authorList>
    </citation>
    <scope>NUCLEOTIDE SEQUENCE [LARGE SCALE GENOMIC DNA]</scope>
    <source>
        <strain evidence="1">CG2_30_33_16</strain>
    </source>
</reference>
<gene>
    <name evidence="1" type="ORF">AUK04_04125</name>
</gene>
<name>A0A1J5HS09_9BACT</name>